<accession>A0ABS8YBG5</accession>
<sequence length="122" mass="14708">EHGERRRELNDRLSINTIGRPFPEEIFEEIIDTQFRMELKIEEALCSDRVQEESILEKRHQIRGELFYPNGKAFSLKTYLEHLNQIENHGTHRSLPLRRLWQAIDRLDLELVVEGSKKRRDW</sequence>
<evidence type="ECO:0000313" key="1">
    <source>
        <dbReference type="EMBL" id="MCE5167691.1"/>
    </source>
</evidence>
<dbReference type="EMBL" id="JACEIK010210858">
    <property type="protein sequence ID" value="MCE5167691.1"/>
    <property type="molecule type" value="Genomic_DNA"/>
</dbReference>
<name>A0ABS8YBG5_DATST</name>
<keyword evidence="2" id="KW-1185">Reference proteome</keyword>
<gene>
    <name evidence="1" type="ORF">HAX54_017003</name>
</gene>
<evidence type="ECO:0000313" key="2">
    <source>
        <dbReference type="Proteomes" id="UP000823775"/>
    </source>
</evidence>
<feature type="non-terminal residue" evidence="1">
    <location>
        <position position="1"/>
    </location>
</feature>
<dbReference type="Proteomes" id="UP000823775">
    <property type="component" value="Unassembled WGS sequence"/>
</dbReference>
<proteinExistence type="predicted"/>
<organism evidence="1 2">
    <name type="scientific">Datura stramonium</name>
    <name type="common">Jimsonweed</name>
    <name type="synonym">Common thornapple</name>
    <dbReference type="NCBI Taxonomy" id="4076"/>
    <lineage>
        <taxon>Eukaryota</taxon>
        <taxon>Viridiplantae</taxon>
        <taxon>Streptophyta</taxon>
        <taxon>Embryophyta</taxon>
        <taxon>Tracheophyta</taxon>
        <taxon>Spermatophyta</taxon>
        <taxon>Magnoliopsida</taxon>
        <taxon>eudicotyledons</taxon>
        <taxon>Gunneridae</taxon>
        <taxon>Pentapetalae</taxon>
        <taxon>asterids</taxon>
        <taxon>lamiids</taxon>
        <taxon>Solanales</taxon>
        <taxon>Solanaceae</taxon>
        <taxon>Solanoideae</taxon>
        <taxon>Datureae</taxon>
        <taxon>Datura</taxon>
    </lineage>
</organism>
<comment type="caution">
    <text evidence="1">The sequence shown here is derived from an EMBL/GenBank/DDBJ whole genome shotgun (WGS) entry which is preliminary data.</text>
</comment>
<reference evidence="1 2" key="1">
    <citation type="journal article" date="2021" name="BMC Genomics">
        <title>Datura genome reveals duplications of psychoactive alkaloid biosynthetic genes and high mutation rate following tissue culture.</title>
        <authorList>
            <person name="Rajewski A."/>
            <person name="Carter-House D."/>
            <person name="Stajich J."/>
            <person name="Litt A."/>
        </authorList>
    </citation>
    <scope>NUCLEOTIDE SEQUENCE [LARGE SCALE GENOMIC DNA]</scope>
    <source>
        <strain evidence="1">AR-01</strain>
    </source>
</reference>
<protein>
    <submittedName>
        <fullName evidence="1">Uncharacterized protein</fullName>
    </submittedName>
</protein>